<dbReference type="SUPFAM" id="SSF56219">
    <property type="entry name" value="DNase I-like"/>
    <property type="match status" value="1"/>
</dbReference>
<comment type="similarity">
    <text evidence="3">Belongs to the inositol 1,4,5-trisphosphate 5-phosphatase type I family.</text>
</comment>
<evidence type="ECO:0000256" key="3">
    <source>
        <dbReference type="ARBA" id="ARBA00023599"/>
    </source>
</evidence>
<dbReference type="GO" id="GO:0046856">
    <property type="term" value="P:phosphatidylinositol dephosphorylation"/>
    <property type="evidence" value="ECO:0007669"/>
    <property type="project" value="InterPro"/>
</dbReference>
<dbReference type="EMBL" id="HBGA01117131">
    <property type="protein sequence ID" value="CAD9032453.1"/>
    <property type="molecule type" value="Transcribed_RNA"/>
</dbReference>
<dbReference type="GO" id="GO:0004445">
    <property type="term" value="F:inositol-polyphosphate 5-phosphatase activity"/>
    <property type="evidence" value="ECO:0007669"/>
    <property type="project" value="UniProtKB-EC"/>
</dbReference>
<accession>A0A7S1NP69</accession>
<feature type="domain" description="Inositol polyphosphate-related phosphatase" evidence="4">
    <location>
        <begin position="1"/>
        <end position="390"/>
    </location>
</feature>
<keyword evidence="2" id="KW-0378">Hydrolase</keyword>
<protein>
    <recommendedName>
        <fullName evidence="1">inositol-polyphosphate 5-phosphatase</fullName>
        <ecNumber evidence="1">3.1.3.56</ecNumber>
    </recommendedName>
</protein>
<name>A0A7S1NP69_9EUGL</name>
<dbReference type="InterPro" id="IPR039737">
    <property type="entry name" value="INPP5A"/>
</dbReference>
<proteinExistence type="inferred from homology"/>
<reference evidence="5" key="1">
    <citation type="submission" date="2021-01" db="EMBL/GenBank/DDBJ databases">
        <authorList>
            <person name="Corre E."/>
            <person name="Pelletier E."/>
            <person name="Niang G."/>
            <person name="Scheremetjew M."/>
            <person name="Finn R."/>
            <person name="Kale V."/>
            <person name="Holt S."/>
            <person name="Cochrane G."/>
            <person name="Meng A."/>
            <person name="Brown T."/>
            <person name="Cohen L."/>
        </authorList>
    </citation>
    <scope>NUCLEOTIDE SEQUENCE</scope>
    <source>
        <strain evidence="5">NIES-381</strain>
    </source>
</reference>
<dbReference type="Pfam" id="PF22669">
    <property type="entry name" value="Exo_endo_phos2"/>
    <property type="match status" value="1"/>
</dbReference>
<dbReference type="InterPro" id="IPR036691">
    <property type="entry name" value="Endo/exonu/phosph_ase_sf"/>
</dbReference>
<evidence type="ECO:0000256" key="2">
    <source>
        <dbReference type="ARBA" id="ARBA00022801"/>
    </source>
</evidence>
<organism evidence="5">
    <name type="scientific">Eutreptiella gymnastica</name>
    <dbReference type="NCBI Taxonomy" id="73025"/>
    <lineage>
        <taxon>Eukaryota</taxon>
        <taxon>Discoba</taxon>
        <taxon>Euglenozoa</taxon>
        <taxon>Euglenida</taxon>
        <taxon>Spirocuta</taxon>
        <taxon>Euglenophyceae</taxon>
        <taxon>Eutreptiales</taxon>
        <taxon>Eutreptiaceae</taxon>
        <taxon>Eutreptiella</taxon>
    </lineage>
</organism>
<sequence length="390" mass="42734">MTRILCIACNIGVFGKSQEPCEQVVAKTIEALCQQISLSDASFVAVHFQEAKYAVNVLRPLISHPALGQYSAKHVVSNNVWDDTGGPGLCSLYMHIPTAITATVQPLGEKIDTETTEAAISEGAEHIPVGHALSYKLPKEMLPYPASFKQKGLLYTCWLIQGKPWGFINVHLPQEDNNWRCIAQQPSPAAHNRYAALSWVLKQCNVTPTDCTLVFGDFNFRPCLRGVMQTIYGAALDGNGRKIVELVDDHDKVAPVVDGLMPPEAEVLIVNAALAQHAASVSEKAFHAGDVVGSFQLPATANPLWEHDEGRKLESFLVEPPLNFPPSYGYGSVEDGQVVWMTKRCPAWTDRIFMTPEAMSQLQIEAYDIVGGINTAIRDHKPVYLVANIS</sequence>
<dbReference type="PANTHER" id="PTHR12997:SF2">
    <property type="entry name" value="INOSITOL POLYPHOSPHATE-5-PHOSPHATASE A"/>
    <property type="match status" value="1"/>
</dbReference>
<gene>
    <name evidence="5" type="ORF">EGYM00392_LOCUS43597</name>
</gene>
<dbReference type="AlphaFoldDB" id="A0A7S1NP69"/>
<dbReference type="EC" id="3.1.3.56" evidence="1"/>
<dbReference type="SMART" id="SM00128">
    <property type="entry name" value="IPPc"/>
    <property type="match status" value="1"/>
</dbReference>
<dbReference type="PANTHER" id="PTHR12997">
    <property type="entry name" value="TYPE I INOSITOL-1,4,5-TRISPHOSPHATE 5-PHOSPHATASE"/>
    <property type="match status" value="1"/>
</dbReference>
<evidence type="ECO:0000256" key="1">
    <source>
        <dbReference type="ARBA" id="ARBA00012997"/>
    </source>
</evidence>
<evidence type="ECO:0000259" key="4">
    <source>
        <dbReference type="SMART" id="SM00128"/>
    </source>
</evidence>
<dbReference type="Gene3D" id="3.60.10.10">
    <property type="entry name" value="Endonuclease/exonuclease/phosphatase"/>
    <property type="match status" value="1"/>
</dbReference>
<evidence type="ECO:0000313" key="5">
    <source>
        <dbReference type="EMBL" id="CAD9032453.1"/>
    </source>
</evidence>
<dbReference type="InterPro" id="IPR000300">
    <property type="entry name" value="IPPc"/>
</dbReference>